<organism evidence="2">
    <name type="scientific">Hexamita inflata</name>
    <dbReference type="NCBI Taxonomy" id="28002"/>
    <lineage>
        <taxon>Eukaryota</taxon>
        <taxon>Metamonada</taxon>
        <taxon>Diplomonadida</taxon>
        <taxon>Hexamitidae</taxon>
        <taxon>Hexamitinae</taxon>
        <taxon>Hexamita</taxon>
    </lineage>
</organism>
<dbReference type="Proteomes" id="UP001642409">
    <property type="component" value="Unassembled WGS sequence"/>
</dbReference>
<evidence type="ECO:0000313" key="3">
    <source>
        <dbReference type="EMBL" id="CAL6041692.1"/>
    </source>
</evidence>
<protein>
    <submittedName>
        <fullName evidence="2">Uncharacterized protein</fullName>
    </submittedName>
</protein>
<reference evidence="3 4" key="2">
    <citation type="submission" date="2024-07" db="EMBL/GenBank/DDBJ databases">
        <authorList>
            <person name="Akdeniz Z."/>
        </authorList>
    </citation>
    <scope>NUCLEOTIDE SEQUENCE [LARGE SCALE GENOMIC DNA]</scope>
</reference>
<proteinExistence type="predicted"/>
<evidence type="ECO:0000313" key="2">
    <source>
        <dbReference type="EMBL" id="CAI9937003.1"/>
    </source>
</evidence>
<comment type="caution">
    <text evidence="2">The sequence shown here is derived from an EMBL/GenBank/DDBJ whole genome shotgun (WGS) entry which is preliminary data.</text>
</comment>
<name>A0AA86UCY0_9EUKA</name>
<feature type="region of interest" description="Disordered" evidence="1">
    <location>
        <begin position="1"/>
        <end position="42"/>
    </location>
</feature>
<reference evidence="2" key="1">
    <citation type="submission" date="2023-06" db="EMBL/GenBank/DDBJ databases">
        <authorList>
            <person name="Kurt Z."/>
        </authorList>
    </citation>
    <scope>NUCLEOTIDE SEQUENCE</scope>
</reference>
<dbReference type="EMBL" id="CATOUU010000643">
    <property type="protein sequence ID" value="CAI9937003.1"/>
    <property type="molecule type" value="Genomic_DNA"/>
</dbReference>
<feature type="compositionally biased region" description="Basic and acidic residues" evidence="1">
    <location>
        <begin position="19"/>
        <end position="33"/>
    </location>
</feature>
<gene>
    <name evidence="2" type="ORF">HINF_LOCUS24648</name>
    <name evidence="3" type="ORF">HINF_LOCUS39235</name>
</gene>
<dbReference type="EMBL" id="CAXDID020000151">
    <property type="protein sequence ID" value="CAL6041692.1"/>
    <property type="molecule type" value="Genomic_DNA"/>
</dbReference>
<accession>A0AA86UCY0</accession>
<sequence length="2097" mass="239378">MARTKTAVLKSTGTKAPPKRPEPLRNSEKRAENFEEAEETEEIEKVEKVKQTNNKAQTNFNSKFASFYIGDQQFSLTTRRVKKPRTLFVAQSNYVVAEGDLYQIEEDVPLIKVQPGYDFKIFMQQTVRARKFEVGHEATTPGDRTKYNPMVQPVNLKLHQIQCFADVYEPVGVEIEKVGVILSSQAREEMQCPQPCKILPQASRKVVANKFKAKEVEFSSAFADLTINKESNFECSVTFENEVKQVEGILKKKDFARDLVAWAEKMDPLKHKQLLEVIESQFLLYKVANAQKDKVQFLKNVKVQLDQIQSIFVTERRSKEQIIIHKVLGYSSESTPIADVLASSPEIEHEQVQGLFKIEQKQAEGGHSFVQGNLKQKYTSCIPLAMMHKNTKFLYFVINQLQCVQQTFGQLSQIALNNKLKEKDIKVSITAAKITSVQFNPLAFAALTCNTGFLNAVDTANLSFFGFNFEHKIQVTIGACSNINDDIATVKRIEKLMGGLDAGFSIISALISKNKKILNYLMSTTSIDYSNFYKFKKYIGTESCELLKNLIHAKPDVLKYVLPKMDQKDVTKLIQQFIDQSMTDVTTLNLYNDDMFGQLATFHNVDAMNIFIKHGFCFAMSSTDYQRLGSLFDDKLFNQLVKVIFDHLTLTEEDIHYVYAQLLISSIKQEKMDRITFVQNVFQSKVELDKMKPFAQDLLNAFVACYNVSGTSNYQRASMSYLLNICQVTHITLISNITSKTFWGINFANYCTALVEHVQSPVQLLKDIQYTYQWEVKFAKQLLDIVLPKYQAQTDENKCMQKFLTQTFSQMHSANCLLQERAKTEAPKDKFQFGKTLFGGGLNSATQGKGTFGVASTTQTTTGLFGNTTAQNNGPIKNQANGLFGNSAQAQNQGMIGTTTLSPTTGLFGQTQPPAPATQSQGLFGNGEVSQEDIDRGKRAVQLIVQKMGWNVQEAPVKQQIQTLQTTSKAQTFEKLPFASTSQKVTNNGINTQQGLIDNYQTVEELQKYIAELNIVLLLCIKCSNLLKGSLDGELQYIQNFISTNSKFIQLDVFKVFVDSSIDLRTKITQQDESDITVKESEYQVMIEQINSKISEYYTSNKSQMQSKSFCFRDPLKLKQETKAVKLQQQKRQDKNLFFFMKLSTVEQFEHLKNNKLLLHQDSEGFYALSDLFLQLGEINDFTSQAKNFLRVLSDFNSEDAQAQAVLYFIQNSNNNDHISVILEGIQEMKNEKYLLQQKLGTNNFLHLTVAKVIQNKKQAKLTSIFGQTTQQPSQFNTSIPDIAIKHCQRLNILQDLIVQQNEAGQIPIMTAITYNYFNILLLTNGNSSVDTENNNVLHYYSNHLMTQQSQSQSNQKTIDDFKLMEKITDIKTLLEQENMYQLTPVHFCSQYTDVLKYFDEKQVEFNKLSAIRSLIKSDDQYNLRYLIEKDCDVFTNEGIDSNQKIPELLMPFSKVITCCRNAGNMDLVNLMIKRGYDQTMMAKCMILSNNLQIIQEILTMTVKPDLRLAQCFFYSLNQNIIYNQPEIIKKLSSQFQIGTFRTDESLQLLIECGQTQANVFQCLQTAGIQIDSESFIKIVLKSNFSFSTIGSQLFDKDNVVGLLKTLQRSTQPNNIEEENIVKLLIELKHLIIPEQYHVELVSAFVIANPPINNNPQYKADLKNYLYSLVENLNSQLLQQALSQVQITHEFDPILDQLCAKHNISFAQKPLFNLPEMFHLTPTQEEKSLITQIALQQISIGESEVNPMFSVIDNTLHYKKIPCNVIGYREAGERLGQLILKVEKINNNFVVMKRFQNIQMYNKQPRLNQYFGRKKEVFPTAELAFKQFMKLLNAKTEQTLEQIQHESNTLDGTQSEKGFKFYISQYENYGSSKHIKFNHINGFKGINSLMWQNVLGFYTSDIKVFAAINKYTEQIENIQILSLVQLKSLYLQISQFKSYPNKLDSTHIINFVKDTVSKAVGHIKLVNYLVKNPINDDLPQNIMKELGYETEETKLFGFRAVFVKKLPILQRPQFALDKQQLIIHFKANVRTSQWGQCNFKLPGVGILYAIQEEVSSKTTNQISTMIKYNNGECKFGLINFNGFDKEEFQVAQVAFTE</sequence>
<keyword evidence="4" id="KW-1185">Reference proteome</keyword>
<evidence type="ECO:0000256" key="1">
    <source>
        <dbReference type="SAM" id="MobiDB-lite"/>
    </source>
</evidence>
<evidence type="ECO:0000313" key="4">
    <source>
        <dbReference type="Proteomes" id="UP001642409"/>
    </source>
</evidence>